<dbReference type="EMBL" id="MU001741">
    <property type="protein sequence ID" value="KAF2800926.1"/>
    <property type="molecule type" value="Genomic_DNA"/>
</dbReference>
<reference evidence="2" key="1">
    <citation type="journal article" date="2020" name="Stud. Mycol.">
        <title>101 Dothideomycetes genomes: a test case for predicting lifestyles and emergence of pathogens.</title>
        <authorList>
            <person name="Haridas S."/>
            <person name="Albert R."/>
            <person name="Binder M."/>
            <person name="Bloem J."/>
            <person name="Labutti K."/>
            <person name="Salamov A."/>
            <person name="Andreopoulos B."/>
            <person name="Baker S."/>
            <person name="Barry K."/>
            <person name="Bills G."/>
            <person name="Bluhm B."/>
            <person name="Cannon C."/>
            <person name="Castanera R."/>
            <person name="Culley D."/>
            <person name="Daum C."/>
            <person name="Ezra D."/>
            <person name="Gonzalez J."/>
            <person name="Henrissat B."/>
            <person name="Kuo A."/>
            <person name="Liang C."/>
            <person name="Lipzen A."/>
            <person name="Lutzoni F."/>
            <person name="Magnuson J."/>
            <person name="Mondo S."/>
            <person name="Nolan M."/>
            <person name="Ohm R."/>
            <person name="Pangilinan J."/>
            <person name="Park H.-J."/>
            <person name="Ramirez L."/>
            <person name="Alfaro M."/>
            <person name="Sun H."/>
            <person name="Tritt A."/>
            <person name="Yoshinaga Y."/>
            <person name="Zwiers L.-H."/>
            <person name="Turgeon B."/>
            <person name="Goodwin S."/>
            <person name="Spatafora J."/>
            <person name="Crous P."/>
            <person name="Grigoriev I."/>
        </authorList>
    </citation>
    <scope>NUCLEOTIDE SEQUENCE</scope>
    <source>
        <strain evidence="2">CBS 109.77</strain>
    </source>
</reference>
<gene>
    <name evidence="2" type="ORF">K505DRAFT_94137</name>
</gene>
<feature type="region of interest" description="Disordered" evidence="1">
    <location>
        <begin position="31"/>
        <end position="56"/>
    </location>
</feature>
<proteinExistence type="predicted"/>
<protein>
    <submittedName>
        <fullName evidence="2">Uncharacterized protein</fullName>
    </submittedName>
</protein>
<dbReference type="Proteomes" id="UP000799757">
    <property type="component" value="Unassembled WGS sequence"/>
</dbReference>
<organism evidence="2 3">
    <name type="scientific">Melanomma pulvis-pyrius CBS 109.77</name>
    <dbReference type="NCBI Taxonomy" id="1314802"/>
    <lineage>
        <taxon>Eukaryota</taxon>
        <taxon>Fungi</taxon>
        <taxon>Dikarya</taxon>
        <taxon>Ascomycota</taxon>
        <taxon>Pezizomycotina</taxon>
        <taxon>Dothideomycetes</taxon>
        <taxon>Pleosporomycetidae</taxon>
        <taxon>Pleosporales</taxon>
        <taxon>Melanommataceae</taxon>
        <taxon>Melanomma</taxon>
    </lineage>
</organism>
<keyword evidence="3" id="KW-1185">Reference proteome</keyword>
<sequence length="190" mass="21544">MQGHAYSICRVWIVERDEELAIKPRTTQHHCCPTTSHRTPRDRTSMSTSQANIPNNGYLDANVRVRRPHARPDINHPRYQYYLLLPLLHQHLPAPNPAHPTPPLRVRLISRTIGIRPVAPSAPVPRTKLPILHSVKCGVAWRATPSLPPRLLGRMTAEIYSTQRPNECFLFQAEHSRAGRTWGVGRDASC</sequence>
<name>A0A6A6XWJ7_9PLEO</name>
<evidence type="ECO:0000256" key="1">
    <source>
        <dbReference type="SAM" id="MobiDB-lite"/>
    </source>
</evidence>
<accession>A0A6A6XWJ7</accession>
<evidence type="ECO:0000313" key="3">
    <source>
        <dbReference type="Proteomes" id="UP000799757"/>
    </source>
</evidence>
<evidence type="ECO:0000313" key="2">
    <source>
        <dbReference type="EMBL" id="KAF2800926.1"/>
    </source>
</evidence>
<dbReference type="AlphaFoldDB" id="A0A6A6XWJ7"/>
<feature type="compositionally biased region" description="Polar residues" evidence="1">
    <location>
        <begin position="45"/>
        <end position="55"/>
    </location>
</feature>